<sequence length="247" mass="27808">MVTVISYHRFYHRLSLNKLLLSLPHKTAMVPIRWVGVGATTDLDHILRRCLQARNLWTRVVPSDHLAIFLNLPFKNWLRHNLLHRQFSSSFADGWDCQFAVFCWLLWKDRCTTIIDSENTPTEDILTRGFRLAAECNYVFAGTPRQNSPAMVPQSWSRPPMGWVKANVDASVNLADGKAAIGCAIRNEQALGWSSSSNGLSLPFPPADLISLIEEEKVRSTCELLSPEDWSTVTNVACFNLHIDSGG</sequence>
<evidence type="ECO:0000313" key="2">
    <source>
        <dbReference type="Proteomes" id="UP001472677"/>
    </source>
</evidence>
<name>A0ABR2D8P5_9ROSI</name>
<keyword evidence="2" id="KW-1185">Reference proteome</keyword>
<evidence type="ECO:0008006" key="3">
    <source>
        <dbReference type="Google" id="ProtNLM"/>
    </source>
</evidence>
<proteinExistence type="predicted"/>
<evidence type="ECO:0000313" key="1">
    <source>
        <dbReference type="EMBL" id="KAK8532369.1"/>
    </source>
</evidence>
<gene>
    <name evidence="1" type="ORF">V6N12_053812</name>
</gene>
<accession>A0ABR2D8P5</accession>
<reference evidence="1 2" key="1">
    <citation type="journal article" date="2024" name="G3 (Bethesda)">
        <title>Genome assembly of Hibiscus sabdariffa L. provides insights into metabolisms of medicinal natural products.</title>
        <authorList>
            <person name="Kim T."/>
        </authorList>
    </citation>
    <scope>NUCLEOTIDE SEQUENCE [LARGE SCALE GENOMIC DNA]</scope>
    <source>
        <strain evidence="1">TK-2024</strain>
        <tissue evidence="1">Old leaves</tissue>
    </source>
</reference>
<dbReference type="EMBL" id="JBBPBM010000034">
    <property type="protein sequence ID" value="KAK8532369.1"/>
    <property type="molecule type" value="Genomic_DNA"/>
</dbReference>
<comment type="caution">
    <text evidence="1">The sequence shown here is derived from an EMBL/GenBank/DDBJ whole genome shotgun (WGS) entry which is preliminary data.</text>
</comment>
<protein>
    <recommendedName>
        <fullName evidence="3">RNase H type-1 domain-containing protein</fullName>
    </recommendedName>
</protein>
<dbReference type="Proteomes" id="UP001472677">
    <property type="component" value="Unassembled WGS sequence"/>
</dbReference>
<organism evidence="1 2">
    <name type="scientific">Hibiscus sabdariffa</name>
    <name type="common">roselle</name>
    <dbReference type="NCBI Taxonomy" id="183260"/>
    <lineage>
        <taxon>Eukaryota</taxon>
        <taxon>Viridiplantae</taxon>
        <taxon>Streptophyta</taxon>
        <taxon>Embryophyta</taxon>
        <taxon>Tracheophyta</taxon>
        <taxon>Spermatophyta</taxon>
        <taxon>Magnoliopsida</taxon>
        <taxon>eudicotyledons</taxon>
        <taxon>Gunneridae</taxon>
        <taxon>Pentapetalae</taxon>
        <taxon>rosids</taxon>
        <taxon>malvids</taxon>
        <taxon>Malvales</taxon>
        <taxon>Malvaceae</taxon>
        <taxon>Malvoideae</taxon>
        <taxon>Hibiscus</taxon>
    </lineage>
</organism>